<dbReference type="EMBL" id="CP018335">
    <property type="protein sequence ID" value="APM41332.1"/>
    <property type="molecule type" value="Genomic_DNA"/>
</dbReference>
<dbReference type="RefSeq" id="WP_073541430.1">
    <property type="nucleotide sequence ID" value="NZ_CP018335.1"/>
</dbReference>
<reference evidence="1 2" key="1">
    <citation type="submission" date="2016-12" db="EMBL/GenBank/DDBJ databases">
        <title>Complete genome sequence of Clostridium kluyveri JZZ isolated from the pit mud of a Chinese flavor liquor-making factory.</title>
        <authorList>
            <person name="Wang Y."/>
        </authorList>
    </citation>
    <scope>NUCLEOTIDE SEQUENCE [LARGE SCALE GENOMIC DNA]</scope>
    <source>
        <strain evidence="1 2">JZZ</strain>
    </source>
</reference>
<organism evidence="1 2">
    <name type="scientific">Clostridium kluyveri</name>
    <dbReference type="NCBI Taxonomy" id="1534"/>
    <lineage>
        <taxon>Bacteria</taxon>
        <taxon>Bacillati</taxon>
        <taxon>Bacillota</taxon>
        <taxon>Clostridia</taxon>
        <taxon>Eubacteriales</taxon>
        <taxon>Clostridiaceae</taxon>
        <taxon>Clostridium</taxon>
    </lineage>
</organism>
<sequence length="127" mass="14672">MDEKQLLDSIQTMIKNEMKPVNDRLDKLQAGQDKHSILLENMDKKLNTVIEGQQAHSKQNERQFKKINDTFKDEISLTQSALKTVSKDLRDIIETINIIEDKLKDVKGATAQNSFDVQVLRNRYKEG</sequence>
<protein>
    <submittedName>
        <fullName evidence="1">Uncharacterized protein</fullName>
    </submittedName>
</protein>
<dbReference type="OrthoDB" id="1937860at2"/>
<accession>A0A1L5FE82</accession>
<gene>
    <name evidence="1" type="ORF">BS101_19295</name>
</gene>
<evidence type="ECO:0000313" key="2">
    <source>
        <dbReference type="Proteomes" id="UP000184604"/>
    </source>
</evidence>
<dbReference type="AlphaFoldDB" id="A0A1L5FE82"/>
<dbReference type="Proteomes" id="UP000184604">
    <property type="component" value="Chromosome"/>
</dbReference>
<proteinExistence type="predicted"/>
<evidence type="ECO:0000313" key="1">
    <source>
        <dbReference type="EMBL" id="APM41332.1"/>
    </source>
</evidence>
<name>A0A1L5FE82_CLOKL</name>